<dbReference type="AlphaFoldDB" id="A0A6G8AKU7"/>
<dbReference type="RefSeq" id="WP_166006483.1">
    <property type="nucleotide sequence ID" value="NZ_CP049886.1"/>
</dbReference>
<keyword evidence="1" id="KW-0378">Hydrolase</keyword>
<feature type="domain" description="Calcineurin-like phosphoesterase" evidence="2">
    <location>
        <begin position="1"/>
        <end position="200"/>
    </location>
</feature>
<organism evidence="3 4">
    <name type="scientific">Vagococcus coleopterorum</name>
    <dbReference type="NCBI Taxonomy" id="2714946"/>
    <lineage>
        <taxon>Bacteria</taxon>
        <taxon>Bacillati</taxon>
        <taxon>Bacillota</taxon>
        <taxon>Bacilli</taxon>
        <taxon>Lactobacillales</taxon>
        <taxon>Enterococcaceae</taxon>
        <taxon>Vagococcus</taxon>
    </lineage>
</organism>
<dbReference type="KEGG" id="vah:G7081_00730"/>
<evidence type="ECO:0000313" key="4">
    <source>
        <dbReference type="Proteomes" id="UP000500890"/>
    </source>
</evidence>
<keyword evidence="3" id="KW-0540">Nuclease</keyword>
<proteinExistence type="predicted"/>
<dbReference type="Pfam" id="PF00149">
    <property type="entry name" value="Metallophos"/>
    <property type="match status" value="1"/>
</dbReference>
<dbReference type="EMBL" id="CP049886">
    <property type="protein sequence ID" value="QIL45714.1"/>
    <property type="molecule type" value="Genomic_DNA"/>
</dbReference>
<dbReference type="InterPro" id="IPR050535">
    <property type="entry name" value="DNA_Repair-Maintenance_Comp"/>
</dbReference>
<dbReference type="InterPro" id="IPR014576">
    <property type="entry name" value="Pesterase_YhaO"/>
</dbReference>
<evidence type="ECO:0000313" key="3">
    <source>
        <dbReference type="EMBL" id="QIL45714.1"/>
    </source>
</evidence>
<dbReference type="PANTHER" id="PTHR30337:SF7">
    <property type="entry name" value="PHOSPHOESTERASE"/>
    <property type="match status" value="1"/>
</dbReference>
<dbReference type="SUPFAM" id="SSF56300">
    <property type="entry name" value="Metallo-dependent phosphatases"/>
    <property type="match status" value="1"/>
</dbReference>
<dbReference type="GO" id="GO:0004527">
    <property type="term" value="F:exonuclease activity"/>
    <property type="evidence" value="ECO:0007669"/>
    <property type="project" value="UniProtKB-KW"/>
</dbReference>
<dbReference type="PANTHER" id="PTHR30337">
    <property type="entry name" value="COMPONENT OF ATP-DEPENDENT DSDNA EXONUCLEASE"/>
    <property type="match status" value="1"/>
</dbReference>
<sequence length="405" mass="45834">MKFIHCADLHLDQPFQGLGKLSSAFSNKLVDVNAQVFNSLIETAIEERVDFLLIVGDTFHQAKPSIQTQQLFVSGLEKLNQEGIPVYLTFGNHDYYQAEKYWFKFPKNTYLFNSEEIETKTLSLPSGETVAISAFSYTSPKIMANKASEFPTRSIISQYHIGLYHGQVGRVNDHPYAPFQLGELQQLNYDYWALGHIHQPQLLSNEPLIIYPGSPVGHTKKETASRGCVLVENQGNTLKESWLELTDLIWETVVVDGRSATSLANLMAITEIQLKEFMQSQELLTCLEVQFQNLPAELASLVKEELASGELLLYLRELVAVGTDHQVWLYQVSSDIAVKPMQWPVGITKEMVLNQAMTYAEAEMFAGELSDLFKQSELQHLFSNNQDFINETIDKTVRHLGMTED</sequence>
<dbReference type="PIRSF" id="PIRSF033091">
    <property type="entry name" value="Pesterase_YhaO"/>
    <property type="match status" value="1"/>
</dbReference>
<dbReference type="InterPro" id="IPR004843">
    <property type="entry name" value="Calcineurin-like_PHP"/>
</dbReference>
<reference evidence="3 4" key="1">
    <citation type="submission" date="2020-03" db="EMBL/GenBank/DDBJ databases">
        <title>Vagococcus sp. nov., isolated from beetles.</title>
        <authorList>
            <person name="Hyun D.-W."/>
            <person name="Bae J.-W."/>
        </authorList>
    </citation>
    <scope>NUCLEOTIDE SEQUENCE [LARGE SCALE GENOMIC DNA]</scope>
    <source>
        <strain evidence="3 4">HDW17A</strain>
    </source>
</reference>
<gene>
    <name evidence="3" type="ORF">G7081_00730</name>
</gene>
<dbReference type="Gene3D" id="3.60.21.10">
    <property type="match status" value="1"/>
</dbReference>
<dbReference type="CDD" id="cd00840">
    <property type="entry name" value="MPP_Mre11_N"/>
    <property type="match status" value="1"/>
</dbReference>
<keyword evidence="4" id="KW-1185">Reference proteome</keyword>
<dbReference type="InterPro" id="IPR029052">
    <property type="entry name" value="Metallo-depent_PP-like"/>
</dbReference>
<evidence type="ECO:0000259" key="2">
    <source>
        <dbReference type="Pfam" id="PF00149"/>
    </source>
</evidence>
<protein>
    <submittedName>
        <fullName evidence="3">DNA repair exonuclease</fullName>
    </submittedName>
</protein>
<evidence type="ECO:0000256" key="1">
    <source>
        <dbReference type="ARBA" id="ARBA00022801"/>
    </source>
</evidence>
<keyword evidence="3" id="KW-0269">Exonuclease</keyword>
<accession>A0A6G8AKU7</accession>
<dbReference type="InterPro" id="IPR041796">
    <property type="entry name" value="Mre11_N"/>
</dbReference>
<dbReference type="Proteomes" id="UP000500890">
    <property type="component" value="Chromosome"/>
</dbReference>
<name>A0A6G8AKU7_9ENTE</name>